<evidence type="ECO:0000256" key="1">
    <source>
        <dbReference type="ARBA" id="ARBA00023015"/>
    </source>
</evidence>
<dbReference type="InterPro" id="IPR004827">
    <property type="entry name" value="bZIP"/>
</dbReference>
<dbReference type="PANTHER" id="PTHR23351:SF24">
    <property type="entry name" value="ACTIVATING TRANSCRIPTION FACTOR 3-RELATED"/>
    <property type="match status" value="1"/>
</dbReference>
<dbReference type="AlphaFoldDB" id="A0A4Q2UZW0"/>
<dbReference type="Gene3D" id="1.20.5.170">
    <property type="match status" value="1"/>
</dbReference>
<feature type="coiled-coil region" evidence="4">
    <location>
        <begin position="136"/>
        <end position="177"/>
    </location>
</feature>
<evidence type="ECO:0000256" key="5">
    <source>
        <dbReference type="SAM" id="MobiDB-lite"/>
    </source>
</evidence>
<sequence>MADPCDGVTTGTQNPPGHGPASSMETVDGFLRTVSDHSVEACFFGEQAASTLAFPQHPDIPSSITSNITPSSLTTSKTSTLKAPSLPSTITFRLNSSSTGAVSASMSQKRERDTSHDKLAITIKRQRNKLAAQKYRQKRLDRIAELEQALEAVKEERDDLELQLAKKDAEVNVLREMLHK</sequence>
<dbReference type="InterPro" id="IPR046347">
    <property type="entry name" value="bZIP_sf"/>
</dbReference>
<gene>
    <name evidence="7" type="ORF">BFJ63_vAg19138</name>
</gene>
<accession>A0A4Q2UZW0</accession>
<proteinExistence type="predicted"/>
<dbReference type="PROSITE" id="PS50217">
    <property type="entry name" value="BZIP"/>
    <property type="match status" value="1"/>
</dbReference>
<keyword evidence="3" id="KW-0804">Transcription</keyword>
<evidence type="ECO:0000256" key="4">
    <source>
        <dbReference type="SAM" id="Coils"/>
    </source>
</evidence>
<dbReference type="SUPFAM" id="SSF57959">
    <property type="entry name" value="Leucine zipper domain"/>
    <property type="match status" value="1"/>
</dbReference>
<name>A0A4Q2UZW0_FUSOX</name>
<reference evidence="7 8" key="1">
    <citation type="submission" date="2016-12" db="EMBL/GenBank/DDBJ databases">
        <title>Draft genome sequence of Fusarium oxysporum causing rot on Narcissus.</title>
        <authorList>
            <person name="Armitage A.D."/>
            <person name="Taylor A."/>
            <person name="Clarkson J.P."/>
            <person name="Harrison R.J."/>
            <person name="Jackson A.C."/>
        </authorList>
    </citation>
    <scope>NUCLEOTIDE SEQUENCE [LARGE SCALE GENOMIC DNA]</scope>
    <source>
        <strain evidence="7 8">N139</strain>
    </source>
</reference>
<organism evidence="7 8">
    <name type="scientific">Fusarium oxysporum f. sp. narcissi</name>
    <dbReference type="NCBI Taxonomy" id="451672"/>
    <lineage>
        <taxon>Eukaryota</taxon>
        <taxon>Fungi</taxon>
        <taxon>Dikarya</taxon>
        <taxon>Ascomycota</taxon>
        <taxon>Pezizomycotina</taxon>
        <taxon>Sordariomycetes</taxon>
        <taxon>Hypocreomycetidae</taxon>
        <taxon>Hypocreales</taxon>
        <taxon>Nectriaceae</taxon>
        <taxon>Fusarium</taxon>
        <taxon>Fusarium oxysporum species complex</taxon>
    </lineage>
</organism>
<dbReference type="Proteomes" id="UP000290540">
    <property type="component" value="Unassembled WGS sequence"/>
</dbReference>
<dbReference type="PROSITE" id="PS00036">
    <property type="entry name" value="BZIP_BASIC"/>
    <property type="match status" value="1"/>
</dbReference>
<dbReference type="GO" id="GO:0000978">
    <property type="term" value="F:RNA polymerase II cis-regulatory region sequence-specific DNA binding"/>
    <property type="evidence" value="ECO:0007669"/>
    <property type="project" value="TreeGrafter"/>
</dbReference>
<comment type="caution">
    <text evidence="7">The sequence shown here is derived from an EMBL/GenBank/DDBJ whole genome shotgun (WGS) entry which is preliminary data.</text>
</comment>
<keyword evidence="4" id="KW-0175">Coiled coil</keyword>
<feature type="region of interest" description="Disordered" evidence="5">
    <location>
        <begin position="1"/>
        <end position="25"/>
    </location>
</feature>
<keyword evidence="1" id="KW-0805">Transcription regulation</keyword>
<evidence type="ECO:0000256" key="2">
    <source>
        <dbReference type="ARBA" id="ARBA00023125"/>
    </source>
</evidence>
<dbReference type="SMART" id="SM00338">
    <property type="entry name" value="BRLZ"/>
    <property type="match status" value="1"/>
</dbReference>
<protein>
    <recommendedName>
        <fullName evidence="6">BZIP domain-containing protein</fullName>
    </recommendedName>
</protein>
<feature type="domain" description="BZIP" evidence="6">
    <location>
        <begin position="124"/>
        <end position="180"/>
    </location>
</feature>
<keyword evidence="2" id="KW-0238">DNA-binding</keyword>
<evidence type="ECO:0000313" key="8">
    <source>
        <dbReference type="Proteomes" id="UP000290540"/>
    </source>
</evidence>
<evidence type="ECO:0000313" key="7">
    <source>
        <dbReference type="EMBL" id="RYC77989.1"/>
    </source>
</evidence>
<dbReference type="EMBL" id="MQTW01001552">
    <property type="protein sequence ID" value="RYC77989.1"/>
    <property type="molecule type" value="Genomic_DNA"/>
</dbReference>
<dbReference type="PANTHER" id="PTHR23351">
    <property type="entry name" value="FOS TRANSCRIPTION FACTOR-RELATED"/>
    <property type="match status" value="1"/>
</dbReference>
<dbReference type="InterPro" id="IPR000837">
    <property type="entry name" value="AP-1"/>
</dbReference>
<dbReference type="GO" id="GO:0005634">
    <property type="term" value="C:nucleus"/>
    <property type="evidence" value="ECO:0007669"/>
    <property type="project" value="TreeGrafter"/>
</dbReference>
<dbReference type="Pfam" id="PF07716">
    <property type="entry name" value="bZIP_2"/>
    <property type="match status" value="1"/>
</dbReference>
<dbReference type="GO" id="GO:0000981">
    <property type="term" value="F:DNA-binding transcription factor activity, RNA polymerase II-specific"/>
    <property type="evidence" value="ECO:0007669"/>
    <property type="project" value="TreeGrafter"/>
</dbReference>
<evidence type="ECO:0000259" key="6">
    <source>
        <dbReference type="PROSITE" id="PS50217"/>
    </source>
</evidence>
<evidence type="ECO:0000256" key="3">
    <source>
        <dbReference type="ARBA" id="ARBA00023163"/>
    </source>
</evidence>